<evidence type="ECO:0000313" key="3">
    <source>
        <dbReference type="Proteomes" id="UP000027138"/>
    </source>
</evidence>
<gene>
    <name evidence="2" type="ORF">JCGZ_15241</name>
</gene>
<proteinExistence type="predicted"/>
<accession>A0A067K322</accession>
<keyword evidence="3" id="KW-1185">Reference proteome</keyword>
<reference evidence="2 3" key="1">
    <citation type="journal article" date="2014" name="PLoS ONE">
        <title>Global Analysis of Gene Expression Profiles in Physic Nut (Jatropha curcas L.) Seedlings Exposed to Salt Stress.</title>
        <authorList>
            <person name="Zhang L."/>
            <person name="Zhang C."/>
            <person name="Wu P."/>
            <person name="Chen Y."/>
            <person name="Li M."/>
            <person name="Jiang H."/>
            <person name="Wu G."/>
        </authorList>
    </citation>
    <scope>NUCLEOTIDE SEQUENCE [LARGE SCALE GENOMIC DNA]</scope>
    <source>
        <strain evidence="3">cv. GZQX0401</strain>
        <tissue evidence="2">Young leaves</tissue>
    </source>
</reference>
<dbReference type="Proteomes" id="UP000027138">
    <property type="component" value="Unassembled WGS sequence"/>
</dbReference>
<feature type="compositionally biased region" description="Basic and acidic residues" evidence="1">
    <location>
        <begin position="166"/>
        <end position="175"/>
    </location>
</feature>
<name>A0A067K322_JATCU</name>
<evidence type="ECO:0000256" key="1">
    <source>
        <dbReference type="SAM" id="MobiDB-lite"/>
    </source>
</evidence>
<evidence type="ECO:0008006" key="4">
    <source>
        <dbReference type="Google" id="ProtNLM"/>
    </source>
</evidence>
<feature type="region of interest" description="Disordered" evidence="1">
    <location>
        <begin position="142"/>
        <end position="187"/>
    </location>
</feature>
<protein>
    <recommendedName>
        <fullName evidence="4">Aminotransferase-like plant mobile domain-containing protein</fullName>
    </recommendedName>
</protein>
<dbReference type="AlphaFoldDB" id="A0A067K322"/>
<sequence length="187" mass="21757">MRQSGQLWCITWDSLVKYLWGDMADYPDFIQAAVIYLHRRLLLSGLFYYMYYLGERVYEWELGLDKRKVLHDVPYYMLSTRSIRLERDIITAWRGSAATYHLAAFVPSAYAVFMQTQLLVHVPPPAKFDPFIEAEEMDRELVPPASRGQGPQRDGRTSHGARHRLVIIEETKEYSSEDSEETASKIS</sequence>
<organism evidence="2 3">
    <name type="scientific">Jatropha curcas</name>
    <name type="common">Barbados nut</name>
    <dbReference type="NCBI Taxonomy" id="180498"/>
    <lineage>
        <taxon>Eukaryota</taxon>
        <taxon>Viridiplantae</taxon>
        <taxon>Streptophyta</taxon>
        <taxon>Embryophyta</taxon>
        <taxon>Tracheophyta</taxon>
        <taxon>Spermatophyta</taxon>
        <taxon>Magnoliopsida</taxon>
        <taxon>eudicotyledons</taxon>
        <taxon>Gunneridae</taxon>
        <taxon>Pentapetalae</taxon>
        <taxon>rosids</taxon>
        <taxon>fabids</taxon>
        <taxon>Malpighiales</taxon>
        <taxon>Euphorbiaceae</taxon>
        <taxon>Crotonoideae</taxon>
        <taxon>Jatropheae</taxon>
        <taxon>Jatropha</taxon>
    </lineage>
</organism>
<evidence type="ECO:0000313" key="2">
    <source>
        <dbReference type="EMBL" id="KDP30532.1"/>
    </source>
</evidence>
<dbReference type="EMBL" id="KK914666">
    <property type="protein sequence ID" value="KDP30532.1"/>
    <property type="molecule type" value="Genomic_DNA"/>
</dbReference>